<keyword evidence="2" id="KW-1185">Reference proteome</keyword>
<dbReference type="OrthoDB" id="10379750at2759"/>
<dbReference type="VEuPathDB" id="FungiDB:SPRG_10559"/>
<dbReference type="Proteomes" id="UP000030745">
    <property type="component" value="Unassembled WGS sequence"/>
</dbReference>
<dbReference type="EMBL" id="KK583245">
    <property type="protein sequence ID" value="KDO24132.1"/>
    <property type="molecule type" value="Genomic_DNA"/>
</dbReference>
<name>A0A067CBF3_SAPPC</name>
<gene>
    <name evidence="1" type="ORF">SPRG_10559</name>
</gene>
<protein>
    <recommendedName>
        <fullName evidence="3">No apical meristem-associated C-terminal domain-containing protein</fullName>
    </recommendedName>
</protein>
<sequence length="263" mass="30217">MERDRFWQHKQDVRVVKAIVRTTLDPDLGAGVTNDADFWRCVHNDSIFSGWLPRDVRQIWLSEYPDRWRAIQPDLRRFTECYTPVQSNGDASEKQDAINAALARFKSDSSGRRDFEYLEVWRWLQESAERIRDVVPRICAIAPGVQGLMHSLQQCMLPLVPQKRRLKLKVAASTQPMKKPKVARADCQTSKLDVLKRRNELLKAHNQLLRQVAGVQKTLADEAATALFADAPSDERDAFFALQRRVIMGRLQKHGRDLDSVAV</sequence>
<dbReference type="GeneID" id="24132664"/>
<reference evidence="1 2" key="1">
    <citation type="journal article" date="2013" name="PLoS Genet.">
        <title>Distinctive expansion of potential virulence genes in the genome of the oomycete fish pathogen Saprolegnia parasitica.</title>
        <authorList>
            <person name="Jiang R.H."/>
            <person name="de Bruijn I."/>
            <person name="Haas B.J."/>
            <person name="Belmonte R."/>
            <person name="Lobach L."/>
            <person name="Christie J."/>
            <person name="van den Ackerveken G."/>
            <person name="Bottin A."/>
            <person name="Bulone V."/>
            <person name="Diaz-Moreno S.M."/>
            <person name="Dumas B."/>
            <person name="Fan L."/>
            <person name="Gaulin E."/>
            <person name="Govers F."/>
            <person name="Grenville-Briggs L.J."/>
            <person name="Horner N.R."/>
            <person name="Levin J.Z."/>
            <person name="Mammella M."/>
            <person name="Meijer H.J."/>
            <person name="Morris P."/>
            <person name="Nusbaum C."/>
            <person name="Oome S."/>
            <person name="Phillips A.J."/>
            <person name="van Rooyen D."/>
            <person name="Rzeszutek E."/>
            <person name="Saraiva M."/>
            <person name="Secombes C.J."/>
            <person name="Seidl M.F."/>
            <person name="Snel B."/>
            <person name="Stassen J.H."/>
            <person name="Sykes S."/>
            <person name="Tripathy S."/>
            <person name="van den Berg H."/>
            <person name="Vega-Arreguin J.C."/>
            <person name="Wawra S."/>
            <person name="Young S.K."/>
            <person name="Zeng Q."/>
            <person name="Dieguez-Uribeondo J."/>
            <person name="Russ C."/>
            <person name="Tyler B.M."/>
            <person name="van West P."/>
        </authorList>
    </citation>
    <scope>NUCLEOTIDE SEQUENCE [LARGE SCALE GENOMIC DNA]</scope>
    <source>
        <strain evidence="1 2">CBS 223.65</strain>
    </source>
</reference>
<proteinExistence type="predicted"/>
<dbReference type="KEGG" id="spar:SPRG_10559"/>
<dbReference type="OMA" id="RFTECYT"/>
<evidence type="ECO:0000313" key="2">
    <source>
        <dbReference type="Proteomes" id="UP000030745"/>
    </source>
</evidence>
<organism evidence="1 2">
    <name type="scientific">Saprolegnia parasitica (strain CBS 223.65)</name>
    <dbReference type="NCBI Taxonomy" id="695850"/>
    <lineage>
        <taxon>Eukaryota</taxon>
        <taxon>Sar</taxon>
        <taxon>Stramenopiles</taxon>
        <taxon>Oomycota</taxon>
        <taxon>Saprolegniomycetes</taxon>
        <taxon>Saprolegniales</taxon>
        <taxon>Saprolegniaceae</taxon>
        <taxon>Saprolegnia</taxon>
    </lineage>
</organism>
<dbReference type="AlphaFoldDB" id="A0A067CBF3"/>
<evidence type="ECO:0000313" key="1">
    <source>
        <dbReference type="EMBL" id="KDO24132.1"/>
    </source>
</evidence>
<accession>A0A067CBF3</accession>
<dbReference type="RefSeq" id="XP_012205079.1">
    <property type="nucleotide sequence ID" value="XM_012349689.1"/>
</dbReference>
<evidence type="ECO:0008006" key="3">
    <source>
        <dbReference type="Google" id="ProtNLM"/>
    </source>
</evidence>